<evidence type="ECO:0000256" key="7">
    <source>
        <dbReference type="ARBA" id="ARBA00022840"/>
    </source>
</evidence>
<dbReference type="EC" id="2.7.13.3" evidence="2"/>
<dbReference type="PANTHER" id="PTHR41523">
    <property type="entry name" value="TWO-COMPONENT SYSTEM SENSOR PROTEIN"/>
    <property type="match status" value="1"/>
</dbReference>
<feature type="domain" description="Signal transduction histidine kinase HWE region" evidence="8">
    <location>
        <begin position="153"/>
        <end position="235"/>
    </location>
</feature>
<proteinExistence type="predicted"/>
<evidence type="ECO:0000313" key="9">
    <source>
        <dbReference type="EMBL" id="VTZ59249.1"/>
    </source>
</evidence>
<keyword evidence="4" id="KW-0808">Transferase</keyword>
<evidence type="ECO:0000256" key="2">
    <source>
        <dbReference type="ARBA" id="ARBA00012438"/>
    </source>
</evidence>
<dbReference type="AlphaFoldDB" id="A0A508WUD6"/>
<dbReference type="InterPro" id="IPR036890">
    <property type="entry name" value="HATPase_C_sf"/>
</dbReference>
<keyword evidence="6 9" id="KW-0418">Kinase</keyword>
<evidence type="ECO:0000259" key="8">
    <source>
        <dbReference type="SMART" id="SM00911"/>
    </source>
</evidence>
<sequence length="347" mass="38813">MDATDSPLDWVLTMAPYRRDAEHLETLLTHNGLPVRRAEGVQELTALLEQGPGVLVATHEALNPQVLEVIRRHLIDQPEWSEMPLVILLDRAVPQARIRAELSAAWPRSRQLYYQRPVTTLELLSGIQSILLARLRQRDIRDRIEREIELRRELNHRVKNILASISSIFQMTRRRAVSLDEFADDFAGRLAALANVHSAVFQADGEAVELSSVVELTFSPYRVKDTDRLVFTGPTVLLRQDAATTLALCLHELATNALKYGALSTPEGRVSLQWSTSHEADLLSLEWVESGGPPVSEPSRSGYGTRYIRSALSSLFSTPPIILFHPQGLRCSVSGRLSHLSSRQPEA</sequence>
<keyword evidence="5" id="KW-0547">Nucleotide-binding</keyword>
<dbReference type="Proteomes" id="UP000507954">
    <property type="component" value="Unassembled WGS sequence"/>
</dbReference>
<dbReference type="Gene3D" id="3.30.565.10">
    <property type="entry name" value="Histidine kinase-like ATPase, C-terminal domain"/>
    <property type="match status" value="1"/>
</dbReference>
<gene>
    <name evidence="9" type="ORF">EMEDMD4_1020033</name>
</gene>
<dbReference type="InterPro" id="IPR011102">
    <property type="entry name" value="Sig_transdc_His_kinase_HWE"/>
</dbReference>
<accession>A0A508WUD6</accession>
<protein>
    <recommendedName>
        <fullName evidence="2">histidine kinase</fullName>
        <ecNumber evidence="2">2.7.13.3</ecNumber>
    </recommendedName>
</protein>
<evidence type="ECO:0000256" key="1">
    <source>
        <dbReference type="ARBA" id="ARBA00000085"/>
    </source>
</evidence>
<evidence type="ECO:0000256" key="3">
    <source>
        <dbReference type="ARBA" id="ARBA00022553"/>
    </source>
</evidence>
<dbReference type="RefSeq" id="WP_180161228.1">
    <property type="nucleotide sequence ID" value="NZ_CABFNB010000005.1"/>
</dbReference>
<dbReference type="PANTHER" id="PTHR41523:SF8">
    <property type="entry name" value="ETHYLENE RESPONSE SENSOR PROTEIN"/>
    <property type="match status" value="1"/>
</dbReference>
<reference evidence="9" key="1">
    <citation type="submission" date="2019-06" db="EMBL/GenBank/DDBJ databases">
        <authorList>
            <person name="Le Quere A."/>
            <person name="Colella S."/>
        </authorList>
    </citation>
    <scope>NUCLEOTIDE SEQUENCE</scope>
    <source>
        <strain evidence="9">EmedicaeMD41</strain>
    </source>
</reference>
<organism evidence="9">
    <name type="scientific">Sinorhizobium medicae</name>
    <dbReference type="NCBI Taxonomy" id="110321"/>
    <lineage>
        <taxon>Bacteria</taxon>
        <taxon>Pseudomonadati</taxon>
        <taxon>Pseudomonadota</taxon>
        <taxon>Alphaproteobacteria</taxon>
        <taxon>Hyphomicrobiales</taxon>
        <taxon>Rhizobiaceae</taxon>
        <taxon>Sinorhizobium/Ensifer group</taxon>
        <taxon>Sinorhizobium</taxon>
    </lineage>
</organism>
<evidence type="ECO:0000256" key="5">
    <source>
        <dbReference type="ARBA" id="ARBA00022741"/>
    </source>
</evidence>
<dbReference type="GO" id="GO:0005524">
    <property type="term" value="F:ATP binding"/>
    <property type="evidence" value="ECO:0007669"/>
    <property type="project" value="UniProtKB-KW"/>
</dbReference>
<evidence type="ECO:0000256" key="6">
    <source>
        <dbReference type="ARBA" id="ARBA00022777"/>
    </source>
</evidence>
<keyword evidence="7" id="KW-0067">ATP-binding</keyword>
<dbReference type="EMBL" id="CABFNB010000005">
    <property type="protein sequence ID" value="VTZ59249.1"/>
    <property type="molecule type" value="Genomic_DNA"/>
</dbReference>
<evidence type="ECO:0000256" key="4">
    <source>
        <dbReference type="ARBA" id="ARBA00022679"/>
    </source>
</evidence>
<comment type="catalytic activity">
    <reaction evidence="1">
        <text>ATP + protein L-histidine = ADP + protein N-phospho-L-histidine.</text>
        <dbReference type="EC" id="2.7.13.3"/>
    </reaction>
</comment>
<name>A0A508WUD6_9HYPH</name>
<dbReference type="SMART" id="SM00911">
    <property type="entry name" value="HWE_HK"/>
    <property type="match status" value="1"/>
</dbReference>
<dbReference type="Pfam" id="PF07536">
    <property type="entry name" value="HWE_HK"/>
    <property type="match status" value="1"/>
</dbReference>
<keyword evidence="3" id="KW-0597">Phosphoprotein</keyword>
<dbReference type="GO" id="GO:0004673">
    <property type="term" value="F:protein histidine kinase activity"/>
    <property type="evidence" value="ECO:0007669"/>
    <property type="project" value="UniProtKB-EC"/>
</dbReference>